<evidence type="ECO:0000313" key="3">
    <source>
        <dbReference type="Proteomes" id="UP001501337"/>
    </source>
</evidence>
<sequence length="59" mass="6546">MASTHTQQASLPSDKRKARMDSGSKRQGNQKGGVCVPQCPDDQKNIAELVNYLGSMYYR</sequence>
<name>A0ABP7PDY0_9GAMM</name>
<feature type="region of interest" description="Disordered" evidence="1">
    <location>
        <begin position="1"/>
        <end position="39"/>
    </location>
</feature>
<feature type="compositionally biased region" description="Basic and acidic residues" evidence="1">
    <location>
        <begin position="13"/>
        <end position="24"/>
    </location>
</feature>
<comment type="caution">
    <text evidence="2">The sequence shown here is derived from an EMBL/GenBank/DDBJ whole genome shotgun (WGS) entry which is preliminary data.</text>
</comment>
<dbReference type="EMBL" id="BAABBO010000009">
    <property type="protein sequence ID" value="GAA3964001.1"/>
    <property type="molecule type" value="Genomic_DNA"/>
</dbReference>
<gene>
    <name evidence="2" type="ORF">GCM10022278_22300</name>
</gene>
<organism evidence="2 3">
    <name type="scientific">Allohahella marinimesophila</name>
    <dbReference type="NCBI Taxonomy" id="1054972"/>
    <lineage>
        <taxon>Bacteria</taxon>
        <taxon>Pseudomonadati</taxon>
        <taxon>Pseudomonadota</taxon>
        <taxon>Gammaproteobacteria</taxon>
        <taxon>Oceanospirillales</taxon>
        <taxon>Hahellaceae</taxon>
        <taxon>Allohahella</taxon>
    </lineage>
</organism>
<keyword evidence="3" id="KW-1185">Reference proteome</keyword>
<proteinExistence type="predicted"/>
<protein>
    <submittedName>
        <fullName evidence="2">Uncharacterized protein</fullName>
    </submittedName>
</protein>
<accession>A0ABP7PDY0</accession>
<evidence type="ECO:0000313" key="2">
    <source>
        <dbReference type="EMBL" id="GAA3964001.1"/>
    </source>
</evidence>
<reference evidence="3" key="1">
    <citation type="journal article" date="2019" name="Int. J. Syst. Evol. Microbiol.">
        <title>The Global Catalogue of Microorganisms (GCM) 10K type strain sequencing project: providing services to taxonomists for standard genome sequencing and annotation.</title>
        <authorList>
            <consortium name="The Broad Institute Genomics Platform"/>
            <consortium name="The Broad Institute Genome Sequencing Center for Infectious Disease"/>
            <person name="Wu L."/>
            <person name="Ma J."/>
        </authorList>
    </citation>
    <scope>NUCLEOTIDE SEQUENCE [LARGE SCALE GENOMIC DNA]</scope>
    <source>
        <strain evidence="3">JCM 17555</strain>
    </source>
</reference>
<feature type="compositionally biased region" description="Polar residues" evidence="1">
    <location>
        <begin position="1"/>
        <end position="11"/>
    </location>
</feature>
<dbReference type="Proteomes" id="UP001501337">
    <property type="component" value="Unassembled WGS sequence"/>
</dbReference>
<evidence type="ECO:0000256" key="1">
    <source>
        <dbReference type="SAM" id="MobiDB-lite"/>
    </source>
</evidence>
<dbReference type="RefSeq" id="WP_344806289.1">
    <property type="nucleotide sequence ID" value="NZ_BAABBO010000009.1"/>
</dbReference>